<proteinExistence type="predicted"/>
<reference evidence="1 2" key="1">
    <citation type="submission" date="2015-07" db="EMBL/GenBank/DDBJ databases">
        <title>Draft Genome Sequence of Komagataeibacter intermedius Strain AF2, Isolated from Kombucha Tea.</title>
        <authorList>
            <person name="Santos R.A."/>
            <person name="Berretta A.A."/>
            <person name="Barud H.S."/>
            <person name="Ribeiro S.J."/>
            <person name="Gonzalez-Garcia L.N."/>
            <person name="Zucchi T.D."/>
            <person name="Goldman G.H."/>
            <person name="Riano-Pachon D.M."/>
        </authorList>
    </citation>
    <scope>NUCLEOTIDE SEQUENCE [LARGE SCALE GENOMIC DNA]</scope>
    <source>
        <strain evidence="1 2">AF2</strain>
    </source>
</reference>
<organism evidence="1 2">
    <name type="scientific">Komagataeibacter intermedius AF2</name>
    <dbReference type="NCBI Taxonomy" id="1458464"/>
    <lineage>
        <taxon>Bacteria</taxon>
        <taxon>Pseudomonadati</taxon>
        <taxon>Pseudomonadota</taxon>
        <taxon>Alphaproteobacteria</taxon>
        <taxon>Acetobacterales</taxon>
        <taxon>Acetobacteraceae</taxon>
        <taxon>Komagataeibacter</taxon>
    </lineage>
</organism>
<comment type="caution">
    <text evidence="1">The sequence shown here is derived from an EMBL/GenBank/DDBJ whole genome shotgun (WGS) entry which is preliminary data.</text>
</comment>
<dbReference type="Proteomes" id="UP000031553">
    <property type="component" value="Unassembled WGS sequence"/>
</dbReference>
<sequence>MPSGRHGTGHACLDGPAGGLPFGQAGAAVRAAIAHMGCGTGSLANGGIVR</sequence>
<accession>A0A0N1FIZ3</accession>
<gene>
    <name evidence="1" type="ORF">GLUCOINTEAF2_0203344</name>
</gene>
<evidence type="ECO:0000313" key="1">
    <source>
        <dbReference type="EMBL" id="KPH85575.1"/>
    </source>
</evidence>
<protein>
    <submittedName>
        <fullName evidence="1">Uncharacterized protein</fullName>
    </submittedName>
</protein>
<evidence type="ECO:0000313" key="2">
    <source>
        <dbReference type="Proteomes" id="UP000031553"/>
    </source>
</evidence>
<dbReference type="EMBL" id="JUFX02000235">
    <property type="protein sequence ID" value="KPH85575.1"/>
    <property type="molecule type" value="Genomic_DNA"/>
</dbReference>
<dbReference type="AlphaFoldDB" id="A0A0N1FIZ3"/>
<dbReference type="RefSeq" id="WP_158003706.1">
    <property type="nucleotide sequence ID" value="NZ_JUFX02000235.1"/>
</dbReference>
<name>A0A0N1FIZ3_9PROT</name>